<proteinExistence type="predicted"/>
<dbReference type="PANTHER" id="PTHR43818:SF11">
    <property type="entry name" value="BCDNA.GH03377"/>
    <property type="match status" value="1"/>
</dbReference>
<dbReference type="EC" id="1.1.99.28" evidence="4"/>
<dbReference type="EMBL" id="JAGGKQ010000004">
    <property type="protein sequence ID" value="MBP1921920.1"/>
    <property type="molecule type" value="Genomic_DNA"/>
</dbReference>
<dbReference type="SUPFAM" id="SSF55347">
    <property type="entry name" value="Glyceraldehyde-3-phosphate dehydrogenase-like, C-terminal domain"/>
    <property type="match status" value="1"/>
</dbReference>
<sequence>MTLRVVGANFDQMHMNTNLEWVVDHPGTELVGVCDESPATSTGSVQRAVDQLSIPSDRVYDDLDRCLETLAPDVVIGCPRNADHAAFVERVAPYDLAIALEKPLAMTLADADRMLAAIAESDGRLFVNWPVLWDPVKHTVKRLVREGTVGDVLEVQYYGGNAGAPPDESWFYDAGAGGGSLLDYLCYGATFATWFRDGDLPTAVTAETYTPPELEVDIQSTTVCRYETGLSTFHTSWRMVTNPWETQPQPAKGYEIVGTRGSISTRERSAPIRVQTRERPEGYGVKPDALASRFENLAAYLVDRLETGAEPEGPADPAFCREAHRIIETARRSARTGTREPLAGE</sequence>
<dbReference type="AlphaFoldDB" id="A0A8T4GE37"/>
<dbReference type="OrthoDB" id="25239at2157"/>
<dbReference type="PANTHER" id="PTHR43818">
    <property type="entry name" value="BCDNA.GH03377"/>
    <property type="match status" value="1"/>
</dbReference>
<evidence type="ECO:0000259" key="3">
    <source>
        <dbReference type="Pfam" id="PF22725"/>
    </source>
</evidence>
<dbReference type="Pfam" id="PF22725">
    <property type="entry name" value="GFO_IDH_MocA_C3"/>
    <property type="match status" value="1"/>
</dbReference>
<dbReference type="InterPro" id="IPR036291">
    <property type="entry name" value="NAD(P)-bd_dom_sf"/>
</dbReference>
<name>A0A8T4GE37_9EURY</name>
<dbReference type="RefSeq" id="WP_209483588.1">
    <property type="nucleotide sequence ID" value="NZ_JAGGKQ010000004.1"/>
</dbReference>
<evidence type="ECO:0000259" key="2">
    <source>
        <dbReference type="Pfam" id="PF01408"/>
    </source>
</evidence>
<feature type="domain" description="Gfo/Idh/MocA-like oxidoreductase N-terminal" evidence="2">
    <location>
        <begin position="5"/>
        <end position="128"/>
    </location>
</feature>
<dbReference type="GO" id="GO:0047061">
    <property type="term" value="F:glucose-fructose oxidoreductase activity"/>
    <property type="evidence" value="ECO:0007669"/>
    <property type="project" value="UniProtKB-EC"/>
</dbReference>
<gene>
    <name evidence="4" type="ORF">J2751_000917</name>
</gene>
<dbReference type="GO" id="GO:0000166">
    <property type="term" value="F:nucleotide binding"/>
    <property type="evidence" value="ECO:0007669"/>
    <property type="project" value="InterPro"/>
</dbReference>
<evidence type="ECO:0000313" key="5">
    <source>
        <dbReference type="Proteomes" id="UP000823588"/>
    </source>
</evidence>
<accession>A0A8T4GE37</accession>
<evidence type="ECO:0000256" key="1">
    <source>
        <dbReference type="ARBA" id="ARBA00023002"/>
    </source>
</evidence>
<keyword evidence="5" id="KW-1185">Reference proteome</keyword>
<feature type="domain" description="GFO/IDH/MocA-like oxidoreductase" evidence="3">
    <location>
        <begin position="139"/>
        <end position="263"/>
    </location>
</feature>
<protein>
    <submittedName>
        <fullName evidence="4">Glucose-fructose oxidoreductase</fullName>
        <ecNumber evidence="4">1.1.99.28</ecNumber>
    </submittedName>
</protein>
<dbReference type="Proteomes" id="UP000823588">
    <property type="component" value="Unassembled WGS sequence"/>
</dbReference>
<dbReference type="SUPFAM" id="SSF51735">
    <property type="entry name" value="NAD(P)-binding Rossmann-fold domains"/>
    <property type="match status" value="1"/>
</dbReference>
<dbReference type="InterPro" id="IPR000683">
    <property type="entry name" value="Gfo/Idh/MocA-like_OxRdtase_N"/>
</dbReference>
<evidence type="ECO:0000313" key="4">
    <source>
        <dbReference type="EMBL" id="MBP1921920.1"/>
    </source>
</evidence>
<dbReference type="InterPro" id="IPR055170">
    <property type="entry name" value="GFO_IDH_MocA-like_dom"/>
</dbReference>
<dbReference type="Gene3D" id="3.30.360.10">
    <property type="entry name" value="Dihydrodipicolinate Reductase, domain 2"/>
    <property type="match status" value="1"/>
</dbReference>
<dbReference type="InterPro" id="IPR050463">
    <property type="entry name" value="Gfo/Idh/MocA_oxidrdct_glycsds"/>
</dbReference>
<dbReference type="Gene3D" id="3.40.50.720">
    <property type="entry name" value="NAD(P)-binding Rossmann-like Domain"/>
    <property type="match status" value="1"/>
</dbReference>
<keyword evidence="1 4" id="KW-0560">Oxidoreductase</keyword>
<dbReference type="Pfam" id="PF01408">
    <property type="entry name" value="GFO_IDH_MocA"/>
    <property type="match status" value="1"/>
</dbReference>
<organism evidence="4 5">
    <name type="scientific">Halorubrum alkaliphilum</name>
    <dbReference type="NCBI Taxonomy" id="261290"/>
    <lineage>
        <taxon>Archaea</taxon>
        <taxon>Methanobacteriati</taxon>
        <taxon>Methanobacteriota</taxon>
        <taxon>Stenosarchaea group</taxon>
        <taxon>Halobacteria</taxon>
        <taxon>Halobacteriales</taxon>
        <taxon>Haloferacaceae</taxon>
        <taxon>Halorubrum</taxon>
    </lineage>
</organism>
<comment type="caution">
    <text evidence="4">The sequence shown here is derived from an EMBL/GenBank/DDBJ whole genome shotgun (WGS) entry which is preliminary data.</text>
</comment>
<reference evidence="4" key="1">
    <citation type="submission" date="2021-03" db="EMBL/GenBank/DDBJ databases">
        <title>Genomic Encyclopedia of Type Strains, Phase IV (KMG-IV): sequencing the most valuable type-strain genomes for metagenomic binning, comparative biology and taxonomic classification.</title>
        <authorList>
            <person name="Goeker M."/>
        </authorList>
    </citation>
    <scope>NUCLEOTIDE SEQUENCE</scope>
    <source>
        <strain evidence="4">DSM 23564</strain>
    </source>
</reference>